<dbReference type="InterPro" id="IPR029063">
    <property type="entry name" value="SAM-dependent_MTases_sf"/>
</dbReference>
<sequence length="280" mass="31624">MLKDDFDRSHLFWYTFCMKWIVTTSLGMDEQLVARAKALAQSFGVAYVARQKVSIKKLQTQYGHILVLYQDKMVFEQLGGERLFFHPDTALLRIKSNRDPLLELLGESPKRICDCTMGLASDSIVMASAGHQVTAVESASLIAFIVSQGLKEFDTGNSQVNAAMRSIEVVETESLSFLRQQPSQSFDILYFDPMFSEAISESQNLSGLTALANPARLTEELLLEAKRVVREKIILKAHFRDPIFEELGFTRLVRPNQKFHYGVWSNTRQKSNSDVVSSPC</sequence>
<keyword evidence="1" id="KW-0808">Transferase</keyword>
<accession>A0A380IG97</accession>
<dbReference type="InterPro" id="IPR007536">
    <property type="entry name" value="16SrRNA_methylTrfase_J"/>
</dbReference>
<dbReference type="PANTHER" id="PTHR36112:SF1">
    <property type="entry name" value="RIBOSOMAL RNA SMALL SUBUNIT METHYLTRANSFERASE J"/>
    <property type="match status" value="1"/>
</dbReference>
<protein>
    <submittedName>
        <fullName evidence="1">SAM-dependent methyltransferase</fullName>
    </submittedName>
</protein>
<gene>
    <name evidence="1" type="ORF">NCTC12957_01553</name>
</gene>
<proteinExistence type="predicted"/>
<dbReference type="AlphaFoldDB" id="A0A380IG97"/>
<name>A0A380IG97_STRAI</name>
<dbReference type="Pfam" id="PF04445">
    <property type="entry name" value="SAM_MT"/>
    <property type="match status" value="1"/>
</dbReference>
<reference evidence="1 2" key="1">
    <citation type="submission" date="2018-06" db="EMBL/GenBank/DDBJ databases">
        <authorList>
            <consortium name="Pathogen Informatics"/>
            <person name="Doyle S."/>
        </authorList>
    </citation>
    <scope>NUCLEOTIDE SEQUENCE [LARGE SCALE GENOMIC DNA]</scope>
    <source>
        <strain evidence="1 2">NCTC12957</strain>
    </source>
</reference>
<dbReference type="PANTHER" id="PTHR36112">
    <property type="entry name" value="RIBOSOMAL RNA SMALL SUBUNIT METHYLTRANSFERASE J"/>
    <property type="match status" value="1"/>
</dbReference>
<evidence type="ECO:0000313" key="2">
    <source>
        <dbReference type="Proteomes" id="UP000255213"/>
    </source>
</evidence>
<evidence type="ECO:0000313" key="1">
    <source>
        <dbReference type="EMBL" id="SUN07971.1"/>
    </source>
</evidence>
<organism evidence="1 2">
    <name type="scientific">Streptococcus acidominimus</name>
    <dbReference type="NCBI Taxonomy" id="1326"/>
    <lineage>
        <taxon>Bacteria</taxon>
        <taxon>Bacillati</taxon>
        <taxon>Bacillota</taxon>
        <taxon>Bacilli</taxon>
        <taxon>Lactobacillales</taxon>
        <taxon>Streptococcaceae</taxon>
        <taxon>Streptococcus</taxon>
    </lineage>
</organism>
<dbReference type="GO" id="GO:0008990">
    <property type="term" value="F:rRNA (guanine-N2-)-methyltransferase activity"/>
    <property type="evidence" value="ECO:0007669"/>
    <property type="project" value="InterPro"/>
</dbReference>
<dbReference type="EMBL" id="UHEN01000001">
    <property type="protein sequence ID" value="SUN07971.1"/>
    <property type="molecule type" value="Genomic_DNA"/>
</dbReference>
<dbReference type="Proteomes" id="UP000255213">
    <property type="component" value="Unassembled WGS sequence"/>
</dbReference>
<dbReference type="SUPFAM" id="SSF53335">
    <property type="entry name" value="S-adenosyl-L-methionine-dependent methyltransferases"/>
    <property type="match status" value="1"/>
</dbReference>
<dbReference type="Gene3D" id="3.40.50.150">
    <property type="entry name" value="Vaccinia Virus protein VP39"/>
    <property type="match status" value="1"/>
</dbReference>
<keyword evidence="1" id="KW-0489">Methyltransferase</keyword>